<dbReference type="AlphaFoldDB" id="B9L831"/>
<dbReference type="KEGG" id="nam:NAMH_0366"/>
<keyword evidence="2" id="KW-1185">Reference proteome</keyword>
<dbReference type="STRING" id="598659.NAMH_0366"/>
<sequence length="272" mass="32824">MKKFIILIIIFNFLTASEKIIYKHTKTTQNGIDELLISIKKDFISKINYLFPEYLNINPEKSFVNLSSNYTTLSHKVTTSLTLHLRLPSFKIEKIKSPYNIKNNVKKTEPSTQLTYKFRPYIRLKDKKIKVFFSNAFMIKKNSYFNFTFLQKFDYYLDSYWEESTQFSINKKQKTSTLSITTNRYQKHNLFYTLGFYNHFYFYKKLYIIGYELNGEKNKTPFISAHTVFISYRQNIFDTKRLYYEIKPYLLYSKTYNFKLKGVLDLSINYKF</sequence>
<dbReference type="EMBL" id="CP001279">
    <property type="protein sequence ID" value="ACM93697.1"/>
    <property type="molecule type" value="Genomic_DNA"/>
</dbReference>
<name>B9L831_NAUPA</name>
<protein>
    <submittedName>
        <fullName evidence="1">Uncharacterized protein</fullName>
    </submittedName>
</protein>
<dbReference type="HOGENOM" id="CLU_1022431_0_0_7"/>
<dbReference type="Proteomes" id="UP000000448">
    <property type="component" value="Chromosome"/>
</dbReference>
<dbReference type="OrthoDB" id="9835599at2"/>
<evidence type="ECO:0000313" key="1">
    <source>
        <dbReference type="EMBL" id="ACM93697.1"/>
    </source>
</evidence>
<proteinExistence type="predicted"/>
<dbReference type="RefSeq" id="WP_015902749.1">
    <property type="nucleotide sequence ID" value="NC_012115.1"/>
</dbReference>
<gene>
    <name evidence="1" type="ordered locus">NAMH_0366</name>
</gene>
<accession>B9L831</accession>
<evidence type="ECO:0000313" key="2">
    <source>
        <dbReference type="Proteomes" id="UP000000448"/>
    </source>
</evidence>
<organism evidence="1 2">
    <name type="scientific">Nautilia profundicola (strain ATCC BAA-1463 / DSM 18972 / AmH)</name>
    <dbReference type="NCBI Taxonomy" id="598659"/>
    <lineage>
        <taxon>Bacteria</taxon>
        <taxon>Pseudomonadati</taxon>
        <taxon>Campylobacterota</taxon>
        <taxon>Epsilonproteobacteria</taxon>
        <taxon>Nautiliales</taxon>
        <taxon>Nautiliaceae</taxon>
        <taxon>Nautilia</taxon>
    </lineage>
</organism>
<reference evidence="1 2" key="1">
    <citation type="journal article" date="2009" name="PLoS Genet.">
        <title>Adaptations to submarine hydrothermal environments exemplified by the genome of Nautilia profundicola.</title>
        <authorList>
            <person name="Campbell B.J."/>
            <person name="Smith J.L."/>
            <person name="Hanson T.E."/>
            <person name="Klotz M.G."/>
            <person name="Stein L.Y."/>
            <person name="Lee C.K."/>
            <person name="Wu D."/>
            <person name="Robinson J.M."/>
            <person name="Khouri H.M."/>
            <person name="Eisen J.A."/>
            <person name="Cary S.C."/>
        </authorList>
    </citation>
    <scope>NUCLEOTIDE SEQUENCE [LARGE SCALE GENOMIC DNA]</scope>
    <source>
        <strain evidence="2">ATCC BAA-1463 / DSM 18972 / AmH</strain>
    </source>
</reference>